<sequence>MNESMEVAVGTSSNRDELVTRFEANPNDIRDKYKEYQRLMLAMASTADIDITIDRNAELIGSAVMAGLTENKSVEREFEAAFVVVNSAGVITLVDKKISMDVVNSARNVKLNTHQGRASWYPFLAALQLSAKTKDQILWQKSKVTTDLGVPTVCEPYAGGWHIKDKFKRSRALSIGPITHLWMYKKFQDRQDGSRKKRLAKEALRGIKERIRKTLKRQSIGVTQKKIIDAIFDEDKWELAKTLCLSYLGIKPHIEHHFVMTYPLIAVINDWEGANFSNEWVWITLCNNIQKISFAAPDNTWPEFLMQCNIHGVLQSQAEDLGLLEDIFGMRFYQRKDFGRFDNKKVTLVSKPANPLAYKYWVRPQKGAPRVIEGARRGQISSKPSLKCARRSYNQFTSLDELEKAYVSVSSENFVEEINKEFSAYTALQLEGSTYAFKKGSNPREQWPGQVATNGKYLFGN</sequence>
<dbReference type="EMBL" id="MK032469">
    <property type="protein sequence ID" value="QGA69821.1"/>
    <property type="molecule type" value="Viral_cRNA"/>
</dbReference>
<organism evidence="1">
    <name type="scientific">Varroa orthomyxovirus-1</name>
    <dbReference type="NCBI Taxonomy" id="2510845"/>
    <lineage>
        <taxon>Viruses</taxon>
        <taxon>Riboviria</taxon>
        <taxon>Orthornavirae</taxon>
        <taxon>Negarnaviricota</taxon>
        <taxon>Polyploviricotina</taxon>
        <taxon>Insthoviricetes</taxon>
        <taxon>Articulavirales</taxon>
        <taxon>Orthomyxoviridae</taxon>
    </lineage>
</organism>
<reference evidence="1" key="1">
    <citation type="journal article" date="2019" name="Viruses">
        <title>New Viruses from the Ectoparasite Mite Varroa destructor Infesting Apis mellifera and Apis cerana.</title>
        <authorList>
            <person name="Levin S."/>
            <person name="Sela N."/>
            <person name="Erez T."/>
            <person name="Nestel D."/>
            <person name="Pettis J."/>
            <person name="Neumann P."/>
            <person name="Chejanovsky N."/>
        </authorList>
    </citation>
    <scope>NUCLEOTIDE SEQUENCE</scope>
    <source>
        <strain evidence="1">IL</strain>
    </source>
</reference>
<dbReference type="SUPFAM" id="SSF161003">
    <property type="entry name" value="flu NP-like"/>
    <property type="match status" value="1"/>
</dbReference>
<evidence type="ECO:0000313" key="1">
    <source>
        <dbReference type="EMBL" id="QGA69821.1"/>
    </source>
</evidence>
<keyword evidence="1" id="KW-0543">Viral nucleoprotein</keyword>
<proteinExistence type="predicted"/>
<accession>A0A5Q0TUJ5</accession>
<dbReference type="GO" id="GO:0019013">
    <property type="term" value="C:viral nucleocapsid"/>
    <property type="evidence" value="ECO:0007669"/>
    <property type="project" value="UniProtKB-KW"/>
</dbReference>
<keyword evidence="1" id="KW-0946">Virion</keyword>
<protein>
    <submittedName>
        <fullName evidence="1">Nucleoprotein</fullName>
    </submittedName>
</protein>
<name>A0A5Q0TUJ5_9ORTO</name>